<feature type="region of interest" description="Disordered" evidence="1">
    <location>
        <begin position="215"/>
        <end position="235"/>
    </location>
</feature>
<dbReference type="Proteomes" id="UP000693738">
    <property type="component" value="Unassembled WGS sequence"/>
</dbReference>
<feature type="compositionally biased region" description="Low complexity" evidence="1">
    <location>
        <begin position="126"/>
        <end position="146"/>
    </location>
</feature>
<name>A0A8J2NG87_FUSEQ</name>
<accession>A0A8J2NG87</accession>
<evidence type="ECO:0008006" key="4">
    <source>
        <dbReference type="Google" id="ProtNLM"/>
    </source>
</evidence>
<dbReference type="Pfam" id="PF01026">
    <property type="entry name" value="TatD_DNase"/>
    <property type="match status" value="1"/>
</dbReference>
<evidence type="ECO:0000256" key="1">
    <source>
        <dbReference type="SAM" id="MobiDB-lite"/>
    </source>
</evidence>
<evidence type="ECO:0000313" key="3">
    <source>
        <dbReference type="Proteomes" id="UP000693738"/>
    </source>
</evidence>
<dbReference type="AlphaFoldDB" id="A0A8J2NG87"/>
<gene>
    <name evidence="2" type="ORF">FEQUK3_LOCUS9891</name>
</gene>
<sequence length="428" mass="47219">MCQHTHNYDEQPVPVMAGDRFPWHLPICDAHCHPTDTMDSIQDIPSMRAAALTIMATRLQDQDLVADVARKHSNKDLKQLFQDDNSGECNACVFPSFGWHPWFSHLLYDDSADTPTYRPASGSGPGSSSGSDTGPDSGPGPGSSSDSDSESTAAAKQAHYNAVLQPEPSPEFVASLPTPVAVSTFLKETESRLSANPHALVGEIGVDKAFRLPEPWNPSEHAERDSTLTAGGREGRRLSPHRVRIEHQREILAAQLRLAAKTRRAVSVHGVQAHGVLHDTLAATWKGHEREYISRRKRRLVAKGAEDFSDEEDDDSEKPYPPRICLHSFSANVEVLKQYLNPTIPARIFVSLSTAVNLSTDASSAKTDEILRALPDDSILVESDLHIAGEHMDQALENMYRHVCEVKGWELEEGVKRIAKNYEEFILG</sequence>
<proteinExistence type="predicted"/>
<dbReference type="PANTHER" id="PTHR47345">
    <property type="entry name" value="CUT9-INTERACTING PROTEIN SCN1"/>
    <property type="match status" value="1"/>
</dbReference>
<organism evidence="2 3">
    <name type="scientific">Fusarium equiseti</name>
    <name type="common">Fusarium scirpi</name>
    <dbReference type="NCBI Taxonomy" id="61235"/>
    <lineage>
        <taxon>Eukaryota</taxon>
        <taxon>Fungi</taxon>
        <taxon>Dikarya</taxon>
        <taxon>Ascomycota</taxon>
        <taxon>Pezizomycotina</taxon>
        <taxon>Sordariomycetes</taxon>
        <taxon>Hypocreomycetidae</taxon>
        <taxon>Hypocreales</taxon>
        <taxon>Nectriaceae</taxon>
        <taxon>Fusarium</taxon>
        <taxon>Fusarium incarnatum-equiseti species complex</taxon>
    </lineage>
</organism>
<reference evidence="2" key="1">
    <citation type="submission" date="2021-05" db="EMBL/GenBank/DDBJ databases">
        <authorList>
            <person name="Khan N."/>
        </authorList>
    </citation>
    <scope>NUCLEOTIDE SEQUENCE</scope>
</reference>
<dbReference type="PANTHER" id="PTHR47345:SF1">
    <property type="entry name" value="CUT9-INTERACTING PROTEIN SCN1"/>
    <property type="match status" value="1"/>
</dbReference>
<dbReference type="EMBL" id="CAJSTJ010000162">
    <property type="protein sequence ID" value="CAG7564158.1"/>
    <property type="molecule type" value="Genomic_DNA"/>
</dbReference>
<dbReference type="InterPro" id="IPR001130">
    <property type="entry name" value="TatD-like"/>
</dbReference>
<dbReference type="GO" id="GO:0016788">
    <property type="term" value="F:hydrolase activity, acting on ester bonds"/>
    <property type="evidence" value="ECO:0007669"/>
    <property type="project" value="InterPro"/>
</dbReference>
<evidence type="ECO:0000313" key="2">
    <source>
        <dbReference type="EMBL" id="CAG7564158.1"/>
    </source>
</evidence>
<feature type="region of interest" description="Disordered" evidence="1">
    <location>
        <begin position="116"/>
        <end position="157"/>
    </location>
</feature>
<comment type="caution">
    <text evidence="2">The sequence shown here is derived from an EMBL/GenBank/DDBJ whole genome shotgun (WGS) entry which is preliminary data.</text>
</comment>
<protein>
    <recommendedName>
        <fullName evidence="4">Cut9 interacting protein scn1</fullName>
    </recommendedName>
</protein>
<dbReference type="InterPro" id="IPR053044">
    <property type="entry name" value="Metallo-hydrolase/TatD-type"/>
</dbReference>